<name>A0A090XDP2_IXORI</name>
<sequence>SKRREKAEFNVRKWKGERIFSGICLFWGGDILSLHYLMQSYSPVLWPQHHSHLVQRRRETINQCRKLASTPSSSKVAARFRLLPFPELAYRIQSRFAYTFTLKRVNFSVFLSSNVLFLFCIVATCLRPPRREPGSDFPRYAFRNALVLFVVADAFVARAASHSWQTHCTVHFFFFFIHWWRGGDLVLLPSPQPREVFCTYSFCLNCAGLYPEVCH</sequence>
<keyword evidence="1" id="KW-0812">Transmembrane</keyword>
<accession>A0A090XDP2</accession>
<proteinExistence type="evidence at transcript level"/>
<feature type="non-terminal residue" evidence="2">
    <location>
        <position position="1"/>
    </location>
</feature>
<dbReference type="EMBL" id="GBIH01000375">
    <property type="protein sequence ID" value="JAC94335.1"/>
    <property type="molecule type" value="mRNA"/>
</dbReference>
<evidence type="ECO:0000313" key="2">
    <source>
        <dbReference type="EMBL" id="JAC94335.1"/>
    </source>
</evidence>
<evidence type="ECO:0000256" key="1">
    <source>
        <dbReference type="SAM" id="Phobius"/>
    </source>
</evidence>
<protein>
    <submittedName>
        <fullName evidence="2">Putative conserved plasma membrane protein</fullName>
    </submittedName>
</protein>
<keyword evidence="1" id="KW-1133">Transmembrane helix</keyword>
<keyword evidence="1" id="KW-0472">Membrane</keyword>
<dbReference type="AlphaFoldDB" id="A0A090XDP2"/>
<organism evidence="2">
    <name type="scientific">Ixodes ricinus</name>
    <name type="common">Common tick</name>
    <name type="synonym">Acarus ricinus</name>
    <dbReference type="NCBI Taxonomy" id="34613"/>
    <lineage>
        <taxon>Eukaryota</taxon>
        <taxon>Metazoa</taxon>
        <taxon>Ecdysozoa</taxon>
        <taxon>Arthropoda</taxon>
        <taxon>Chelicerata</taxon>
        <taxon>Arachnida</taxon>
        <taxon>Acari</taxon>
        <taxon>Parasitiformes</taxon>
        <taxon>Ixodida</taxon>
        <taxon>Ixodoidea</taxon>
        <taxon>Ixodidae</taxon>
        <taxon>Ixodinae</taxon>
        <taxon>Ixodes</taxon>
    </lineage>
</organism>
<feature type="transmembrane region" description="Helical" evidence="1">
    <location>
        <begin position="107"/>
        <end position="128"/>
    </location>
</feature>
<reference evidence="2" key="1">
    <citation type="journal article" date="2015" name="PLoS Negl. Trop. Dis.">
        <title>Deep Sequencing Analysis of the Ixodes ricinus Haemocytome.</title>
        <authorList>
            <person name="Kotsyfakis M."/>
            <person name="Kopacek P."/>
            <person name="Franta Z."/>
            <person name="Pedra J.H."/>
            <person name="Ribeiro J.M."/>
        </authorList>
    </citation>
    <scope>NUCLEOTIDE SEQUENCE</scope>
</reference>